<keyword evidence="1" id="KW-0808">Transferase</keyword>
<name>A0A3S0HP48_9BACI</name>
<dbReference type="GO" id="GO:0016301">
    <property type="term" value="F:kinase activity"/>
    <property type="evidence" value="ECO:0007669"/>
    <property type="project" value="UniProtKB-KW"/>
</dbReference>
<sequence>MTGTITYFFGQAMTGQGMKHLYKELMSTEANTVYLLKGAHSFKISDLLGKLANHYSNKGVDVEYFLDPLFENTLEAIFVKNPYNILYLQATNPSVEPIVLGKRDKVISLYDCLDEQKLTLHGEQLEQLYETKAEYYQNCFSALANAIKIHDDWEVETRRYMNWQGLDEQFDELKSDLFGDAKLAKIAKRTHRLLGTLTPKGARDTVKSITENLERRLFIKGYPGTGKSSMMKKLADEAASRGYDVQMVWCGLDSNSVDMVILPELKFCIFDSTEPHVYFPDESRAGDEIFDIAQHCHPTKVEESNIQKIVAEYKSAIYDATINANLYAQEERKVREIIDQAVNSEEFDKRTEGLFI</sequence>
<gene>
    <name evidence="1" type="ORF">EKG35_04495</name>
</gene>
<dbReference type="EMBL" id="RXNR01000009">
    <property type="protein sequence ID" value="RTQ94912.1"/>
    <property type="molecule type" value="Genomic_DNA"/>
</dbReference>
<dbReference type="RefSeq" id="WP_126293172.1">
    <property type="nucleotide sequence ID" value="NZ_CP155468.1"/>
</dbReference>
<dbReference type="InterPro" id="IPR027417">
    <property type="entry name" value="P-loop_NTPase"/>
</dbReference>
<dbReference type="AlphaFoldDB" id="A0A3S0HP48"/>
<proteinExistence type="predicted"/>
<reference evidence="1 2" key="1">
    <citation type="submission" date="2018-12" db="EMBL/GenBank/DDBJ databases">
        <authorList>
            <person name="Yu L."/>
        </authorList>
    </citation>
    <scope>NUCLEOTIDE SEQUENCE [LARGE SCALE GENOMIC DNA]</scope>
    <source>
        <strain evidence="1 2">S5H2222</strain>
    </source>
</reference>
<dbReference type="OrthoDB" id="9781752at2"/>
<comment type="caution">
    <text evidence="1">The sequence shown here is derived from an EMBL/GenBank/DDBJ whole genome shotgun (WGS) entry which is preliminary data.</text>
</comment>
<dbReference type="SUPFAM" id="SSF52540">
    <property type="entry name" value="P-loop containing nucleoside triphosphate hydrolases"/>
    <property type="match status" value="1"/>
</dbReference>
<dbReference type="Gene3D" id="3.40.50.300">
    <property type="entry name" value="P-loop containing nucleotide triphosphate hydrolases"/>
    <property type="match status" value="1"/>
</dbReference>
<evidence type="ECO:0000313" key="2">
    <source>
        <dbReference type="Proteomes" id="UP000276349"/>
    </source>
</evidence>
<evidence type="ECO:0000313" key="1">
    <source>
        <dbReference type="EMBL" id="RTQ94912.1"/>
    </source>
</evidence>
<accession>A0A3S0HP48</accession>
<keyword evidence="2" id="KW-1185">Reference proteome</keyword>
<keyword evidence="1" id="KW-0418">Kinase</keyword>
<organism evidence="1 2">
    <name type="scientific">Lysinibacillus telephonicus</name>
    <dbReference type="NCBI Taxonomy" id="1714840"/>
    <lineage>
        <taxon>Bacteria</taxon>
        <taxon>Bacillati</taxon>
        <taxon>Bacillota</taxon>
        <taxon>Bacilli</taxon>
        <taxon>Bacillales</taxon>
        <taxon>Bacillaceae</taxon>
        <taxon>Lysinibacillus</taxon>
    </lineage>
</organism>
<dbReference type="Proteomes" id="UP000276349">
    <property type="component" value="Unassembled WGS sequence"/>
</dbReference>
<protein>
    <submittedName>
        <fullName evidence="1">Nucleotide kinase</fullName>
    </submittedName>
</protein>